<protein>
    <submittedName>
        <fullName evidence="6">Transcription factor BIM2-like isoform X2</fullName>
    </submittedName>
</protein>
<dbReference type="PROSITE" id="PS50888">
    <property type="entry name" value="BHLH"/>
    <property type="match status" value="1"/>
</dbReference>
<dbReference type="GO" id="GO:0046983">
    <property type="term" value="F:protein dimerization activity"/>
    <property type="evidence" value="ECO:0007669"/>
    <property type="project" value="InterPro"/>
</dbReference>
<sequence>MWMEFQGKKATHDFLSLCNKDSSFLQDQEPRPPHGIYLRTHDFLKPLEKGTEEEVVGPEERLERAGPAQVAHLLPGGIGTFSISRAAGNGPLAAAVKSEEIACVPVPVSVSPHETCSGRKPEACTNAYGSYAAAGPGIAFTLWEASVAAAAKGQWPASFSAARTATTFASRSQPAYDRKPLTESGSRSSRGFGDEEDEDDGFSKRDARRGELTVRVDGKSGSDQRASTPRSKHSATEQRRRSKIKDRFQILRELIPHSDQKRDKASFLLEVIEYIRFLQEKTQKYESSYPGWNEDNAKLMPWNSSQVPGDNVADPSQIMKTGPRFMYPGKFDDNSILVAPAMLSITQNPVESDLSVGVSYKAMENSTGFTNNAAAPSILLQPCSYASVERGTGITQPQPGLISDIDNLASQSQSQWLRPSCPPDCSVSSETLNGQEELTIDEGTISVSTAYSHNLLNTINQALESSGIDLSQANVSVQINLGKRATTRRPTITTTMSSAKDIDNPLSLNRRVMGHSRVGSSGEESERGTKRRKQES</sequence>
<feature type="region of interest" description="Disordered" evidence="4">
    <location>
        <begin position="168"/>
        <end position="243"/>
    </location>
</feature>
<evidence type="ECO:0000256" key="1">
    <source>
        <dbReference type="ARBA" id="ARBA00005510"/>
    </source>
</evidence>
<dbReference type="EMBL" id="JANAVB010033420">
    <property type="protein sequence ID" value="KAJ6808215.1"/>
    <property type="molecule type" value="Genomic_DNA"/>
</dbReference>
<comment type="caution">
    <text evidence="6">The sequence shown here is derived from an EMBL/GenBank/DDBJ whole genome shotgun (WGS) entry which is preliminary data.</text>
</comment>
<dbReference type="PANTHER" id="PTHR46412">
    <property type="entry name" value="BES1-INTERACTING MYC-LIKE PROTEIN"/>
    <property type="match status" value="1"/>
</dbReference>
<dbReference type="Gene3D" id="4.10.280.10">
    <property type="entry name" value="Helix-loop-helix DNA-binding domain"/>
    <property type="match status" value="1"/>
</dbReference>
<keyword evidence="2" id="KW-0805">Transcription regulation</keyword>
<dbReference type="InterPro" id="IPR044295">
    <property type="entry name" value="BIM1/2/3"/>
</dbReference>
<dbReference type="SMART" id="SM00353">
    <property type="entry name" value="HLH"/>
    <property type="match status" value="1"/>
</dbReference>
<feature type="compositionally biased region" description="Basic and acidic residues" evidence="4">
    <location>
        <begin position="524"/>
        <end position="536"/>
    </location>
</feature>
<dbReference type="AlphaFoldDB" id="A0AAX6EWP8"/>
<organism evidence="6 7">
    <name type="scientific">Iris pallida</name>
    <name type="common">Sweet iris</name>
    <dbReference type="NCBI Taxonomy" id="29817"/>
    <lineage>
        <taxon>Eukaryota</taxon>
        <taxon>Viridiplantae</taxon>
        <taxon>Streptophyta</taxon>
        <taxon>Embryophyta</taxon>
        <taxon>Tracheophyta</taxon>
        <taxon>Spermatophyta</taxon>
        <taxon>Magnoliopsida</taxon>
        <taxon>Liliopsida</taxon>
        <taxon>Asparagales</taxon>
        <taxon>Iridaceae</taxon>
        <taxon>Iridoideae</taxon>
        <taxon>Irideae</taxon>
        <taxon>Iris</taxon>
    </lineage>
</organism>
<name>A0AAX6EWP8_IRIPA</name>
<keyword evidence="3" id="KW-0804">Transcription</keyword>
<feature type="region of interest" description="Disordered" evidence="4">
    <location>
        <begin position="510"/>
        <end position="536"/>
    </location>
</feature>
<reference evidence="6" key="1">
    <citation type="journal article" date="2023" name="GigaByte">
        <title>Genome assembly of the bearded iris, Iris pallida Lam.</title>
        <authorList>
            <person name="Bruccoleri R.E."/>
            <person name="Oakeley E.J."/>
            <person name="Faust A.M.E."/>
            <person name="Altorfer M."/>
            <person name="Dessus-Babus S."/>
            <person name="Burckhardt D."/>
            <person name="Oertli M."/>
            <person name="Naumann U."/>
            <person name="Petersen F."/>
            <person name="Wong J."/>
        </authorList>
    </citation>
    <scope>NUCLEOTIDE SEQUENCE</scope>
    <source>
        <strain evidence="6">GSM-AAB239-AS_SAM_17_03QT</strain>
    </source>
</reference>
<feature type="compositionally biased region" description="Basic and acidic residues" evidence="4">
    <location>
        <begin position="234"/>
        <end position="243"/>
    </location>
</feature>
<dbReference type="InterPro" id="IPR011598">
    <property type="entry name" value="bHLH_dom"/>
</dbReference>
<dbReference type="PANTHER" id="PTHR46412:SF6">
    <property type="entry name" value="TRANSCRIPTION FACTOR BIM2"/>
    <property type="match status" value="1"/>
</dbReference>
<comment type="similarity">
    <text evidence="1">Belongs to the bHLH protein family.</text>
</comment>
<dbReference type="Proteomes" id="UP001140949">
    <property type="component" value="Unassembled WGS sequence"/>
</dbReference>
<evidence type="ECO:0000256" key="4">
    <source>
        <dbReference type="SAM" id="MobiDB-lite"/>
    </source>
</evidence>
<accession>A0AAX6EWP8</accession>
<gene>
    <name evidence="6" type="ORF">M6B38_167650</name>
</gene>
<evidence type="ECO:0000256" key="2">
    <source>
        <dbReference type="ARBA" id="ARBA00023015"/>
    </source>
</evidence>
<keyword evidence="7" id="KW-1185">Reference proteome</keyword>
<dbReference type="CDD" id="cd11453">
    <property type="entry name" value="bHLH_AtBIM_like"/>
    <property type="match status" value="1"/>
</dbReference>
<feature type="compositionally biased region" description="Basic and acidic residues" evidence="4">
    <location>
        <begin position="201"/>
        <end position="222"/>
    </location>
</feature>
<evidence type="ECO:0000256" key="3">
    <source>
        <dbReference type="ARBA" id="ARBA00023163"/>
    </source>
</evidence>
<evidence type="ECO:0000313" key="7">
    <source>
        <dbReference type="Proteomes" id="UP001140949"/>
    </source>
</evidence>
<evidence type="ECO:0000259" key="5">
    <source>
        <dbReference type="PROSITE" id="PS50888"/>
    </source>
</evidence>
<dbReference type="GO" id="GO:0003700">
    <property type="term" value="F:DNA-binding transcription factor activity"/>
    <property type="evidence" value="ECO:0007669"/>
    <property type="project" value="InterPro"/>
</dbReference>
<dbReference type="GO" id="GO:0006351">
    <property type="term" value="P:DNA-templated transcription"/>
    <property type="evidence" value="ECO:0007669"/>
    <property type="project" value="InterPro"/>
</dbReference>
<dbReference type="InterPro" id="IPR036638">
    <property type="entry name" value="HLH_DNA-bd_sf"/>
</dbReference>
<proteinExistence type="inferred from homology"/>
<reference evidence="6" key="2">
    <citation type="submission" date="2023-04" db="EMBL/GenBank/DDBJ databases">
        <authorList>
            <person name="Bruccoleri R.E."/>
            <person name="Oakeley E.J."/>
            <person name="Faust A.-M."/>
            <person name="Dessus-Babus S."/>
            <person name="Altorfer M."/>
            <person name="Burckhardt D."/>
            <person name="Oertli M."/>
            <person name="Naumann U."/>
            <person name="Petersen F."/>
            <person name="Wong J."/>
        </authorList>
    </citation>
    <scope>NUCLEOTIDE SEQUENCE</scope>
    <source>
        <strain evidence="6">GSM-AAB239-AS_SAM_17_03QT</strain>
        <tissue evidence="6">Leaf</tissue>
    </source>
</reference>
<feature type="domain" description="BHLH" evidence="5">
    <location>
        <begin position="228"/>
        <end position="278"/>
    </location>
</feature>
<dbReference type="Pfam" id="PF00010">
    <property type="entry name" value="HLH"/>
    <property type="match status" value="1"/>
</dbReference>
<dbReference type="SUPFAM" id="SSF47459">
    <property type="entry name" value="HLH, helix-loop-helix DNA-binding domain"/>
    <property type="match status" value="1"/>
</dbReference>
<evidence type="ECO:0000313" key="6">
    <source>
        <dbReference type="EMBL" id="KAJ6808215.1"/>
    </source>
</evidence>